<evidence type="ECO:0000256" key="1">
    <source>
        <dbReference type="SAM" id="MobiDB-lite"/>
    </source>
</evidence>
<proteinExistence type="predicted"/>
<evidence type="ECO:0000313" key="3">
    <source>
        <dbReference type="Proteomes" id="UP000244005"/>
    </source>
</evidence>
<organism evidence="2 3">
    <name type="scientific">Marchantia polymorpha</name>
    <name type="common">Common liverwort</name>
    <name type="synonym">Marchantia aquatica</name>
    <dbReference type="NCBI Taxonomy" id="3197"/>
    <lineage>
        <taxon>Eukaryota</taxon>
        <taxon>Viridiplantae</taxon>
        <taxon>Streptophyta</taxon>
        <taxon>Embryophyta</taxon>
        <taxon>Marchantiophyta</taxon>
        <taxon>Marchantiopsida</taxon>
        <taxon>Marchantiidae</taxon>
        <taxon>Marchantiales</taxon>
        <taxon>Marchantiaceae</taxon>
        <taxon>Marchantia</taxon>
    </lineage>
</organism>
<dbReference type="Proteomes" id="UP000244005">
    <property type="component" value="Unassembled WGS sequence"/>
</dbReference>
<feature type="compositionally biased region" description="Basic and acidic residues" evidence="1">
    <location>
        <begin position="268"/>
        <end position="282"/>
    </location>
</feature>
<dbReference type="Gramene" id="Mp5g19140.1">
    <property type="protein sequence ID" value="Mp5g19140.1.cds"/>
    <property type="gene ID" value="Mp5g19140"/>
</dbReference>
<evidence type="ECO:0000313" key="2">
    <source>
        <dbReference type="EMBL" id="PTQ35152.1"/>
    </source>
</evidence>
<accession>A0A2R6WMU2</accession>
<keyword evidence="3" id="KW-1185">Reference proteome</keyword>
<dbReference type="EMBL" id="KZ772745">
    <property type="protein sequence ID" value="PTQ35152.1"/>
    <property type="molecule type" value="Genomic_DNA"/>
</dbReference>
<feature type="region of interest" description="Disordered" evidence="1">
    <location>
        <begin position="268"/>
        <end position="298"/>
    </location>
</feature>
<feature type="region of interest" description="Disordered" evidence="1">
    <location>
        <begin position="168"/>
        <end position="197"/>
    </location>
</feature>
<reference evidence="3" key="1">
    <citation type="journal article" date="2017" name="Cell">
        <title>Insights into land plant evolution garnered from the Marchantia polymorpha genome.</title>
        <authorList>
            <person name="Bowman J.L."/>
            <person name="Kohchi T."/>
            <person name="Yamato K.T."/>
            <person name="Jenkins J."/>
            <person name="Shu S."/>
            <person name="Ishizaki K."/>
            <person name="Yamaoka S."/>
            <person name="Nishihama R."/>
            <person name="Nakamura Y."/>
            <person name="Berger F."/>
            <person name="Adam C."/>
            <person name="Aki S.S."/>
            <person name="Althoff F."/>
            <person name="Araki T."/>
            <person name="Arteaga-Vazquez M.A."/>
            <person name="Balasubrmanian S."/>
            <person name="Barry K."/>
            <person name="Bauer D."/>
            <person name="Boehm C.R."/>
            <person name="Briginshaw L."/>
            <person name="Caballero-Perez J."/>
            <person name="Catarino B."/>
            <person name="Chen F."/>
            <person name="Chiyoda S."/>
            <person name="Chovatia M."/>
            <person name="Davies K.M."/>
            <person name="Delmans M."/>
            <person name="Demura T."/>
            <person name="Dierschke T."/>
            <person name="Dolan L."/>
            <person name="Dorantes-Acosta A.E."/>
            <person name="Eklund D.M."/>
            <person name="Florent S.N."/>
            <person name="Flores-Sandoval E."/>
            <person name="Fujiyama A."/>
            <person name="Fukuzawa H."/>
            <person name="Galik B."/>
            <person name="Grimanelli D."/>
            <person name="Grimwood J."/>
            <person name="Grossniklaus U."/>
            <person name="Hamada T."/>
            <person name="Haseloff J."/>
            <person name="Hetherington A.J."/>
            <person name="Higo A."/>
            <person name="Hirakawa Y."/>
            <person name="Hundley H.N."/>
            <person name="Ikeda Y."/>
            <person name="Inoue K."/>
            <person name="Inoue S.I."/>
            <person name="Ishida S."/>
            <person name="Jia Q."/>
            <person name="Kakita M."/>
            <person name="Kanazawa T."/>
            <person name="Kawai Y."/>
            <person name="Kawashima T."/>
            <person name="Kennedy M."/>
            <person name="Kinose K."/>
            <person name="Kinoshita T."/>
            <person name="Kohara Y."/>
            <person name="Koide E."/>
            <person name="Komatsu K."/>
            <person name="Kopischke S."/>
            <person name="Kubo M."/>
            <person name="Kyozuka J."/>
            <person name="Lagercrantz U."/>
            <person name="Lin S.S."/>
            <person name="Lindquist E."/>
            <person name="Lipzen A.M."/>
            <person name="Lu C.W."/>
            <person name="De Luna E."/>
            <person name="Martienssen R.A."/>
            <person name="Minamino N."/>
            <person name="Mizutani M."/>
            <person name="Mizutani M."/>
            <person name="Mochizuki N."/>
            <person name="Monte I."/>
            <person name="Mosher R."/>
            <person name="Nagasaki H."/>
            <person name="Nakagami H."/>
            <person name="Naramoto S."/>
            <person name="Nishitani K."/>
            <person name="Ohtani M."/>
            <person name="Okamoto T."/>
            <person name="Okumura M."/>
            <person name="Phillips J."/>
            <person name="Pollak B."/>
            <person name="Reinders A."/>
            <person name="Rovekamp M."/>
            <person name="Sano R."/>
            <person name="Sawa S."/>
            <person name="Schmid M.W."/>
            <person name="Shirakawa M."/>
            <person name="Solano R."/>
            <person name="Spunde A."/>
            <person name="Suetsugu N."/>
            <person name="Sugano S."/>
            <person name="Sugiyama A."/>
            <person name="Sun R."/>
            <person name="Suzuki Y."/>
            <person name="Takenaka M."/>
            <person name="Takezawa D."/>
            <person name="Tomogane H."/>
            <person name="Tsuzuki M."/>
            <person name="Ueda T."/>
            <person name="Umeda M."/>
            <person name="Ward J.M."/>
            <person name="Watanabe Y."/>
            <person name="Yazaki K."/>
            <person name="Yokoyama R."/>
            <person name="Yoshitake Y."/>
            <person name="Yotsui I."/>
            <person name="Zachgo S."/>
            <person name="Schmutz J."/>
        </authorList>
    </citation>
    <scope>NUCLEOTIDE SEQUENCE [LARGE SCALE GENOMIC DNA]</scope>
    <source>
        <strain evidence="3">Tak-1</strain>
    </source>
</reference>
<protein>
    <submittedName>
        <fullName evidence="2">Uncharacterized protein</fullName>
    </submittedName>
</protein>
<gene>
    <name evidence="2" type="ORF">MARPO_0073s0029</name>
</gene>
<feature type="region of interest" description="Disordered" evidence="1">
    <location>
        <begin position="216"/>
        <end position="252"/>
    </location>
</feature>
<feature type="compositionally biased region" description="Gly residues" evidence="1">
    <location>
        <begin position="288"/>
        <end position="298"/>
    </location>
</feature>
<feature type="region of interest" description="Disordered" evidence="1">
    <location>
        <begin position="325"/>
        <end position="404"/>
    </location>
</feature>
<sequence>MRMRSVPERTVTVRTSSLAIFKKARTLAPVQESIGRSVFAFSALFRPCDDRKDWDRHTMPPPVGLAALWGALLDELWQPRRRTFASGGMHRSTIPRPAFRVKYATGPNRTGRAGPGGPGRAVRTRSLPRTVIGRLGRTVRTCRGLALPSRFFHSAPFLFNCRAPGRDDEPHAGDLGPPRRRTGPSSRSDTTTACESPIRPGPVRCSCLESGVRTGGRMRSGVRHNDNSLTAASGPKYSAKAPSEAPPSACSVGLRSGGREGAVCRLRDGRTDGRTEGGKGARIDCQGKGTGGPAGRGAGPCHARCTSERVIVGCAAGCVAGAAGRGAGAQGTPGGQGRGQGREVEPQGGPEVLVYVGKRERDGGGMYASPKTGEGDGSPVSSQGSRGGSAGGGHRGRPREGEAS</sequence>
<dbReference type="AlphaFoldDB" id="A0A2R6WMU2"/>
<feature type="compositionally biased region" description="Low complexity" evidence="1">
    <location>
        <begin position="183"/>
        <end position="192"/>
    </location>
</feature>
<feature type="compositionally biased region" description="Gly residues" evidence="1">
    <location>
        <begin position="325"/>
        <end position="339"/>
    </location>
</feature>
<feature type="compositionally biased region" description="Low complexity" evidence="1">
    <location>
        <begin position="235"/>
        <end position="251"/>
    </location>
</feature>
<name>A0A2R6WMU2_MARPO</name>